<keyword evidence="1" id="KW-0812">Transmembrane</keyword>
<dbReference type="EMBL" id="FNLC01000001">
    <property type="protein sequence ID" value="SDQ20756.1"/>
    <property type="molecule type" value="Genomic_DNA"/>
</dbReference>
<evidence type="ECO:0000313" key="2">
    <source>
        <dbReference type="EMBL" id="SDQ20756.1"/>
    </source>
</evidence>
<dbReference type="RefSeq" id="WP_170830932.1">
    <property type="nucleotide sequence ID" value="NZ_FNLC01000001.1"/>
</dbReference>
<dbReference type="OrthoDB" id="192846at2157"/>
<gene>
    <name evidence="2" type="ORF">SAMN04489842_0078</name>
</gene>
<sequence length="55" mass="6175">MNERRLKVMYILGFVLCTIALVSAATTGDILFAVTFGFVLVYLGIRYWMVSTGRP</sequence>
<protein>
    <submittedName>
        <fullName evidence="2">Uncharacterized protein</fullName>
    </submittedName>
</protein>
<evidence type="ECO:0000256" key="1">
    <source>
        <dbReference type="SAM" id="Phobius"/>
    </source>
</evidence>
<feature type="transmembrane region" description="Helical" evidence="1">
    <location>
        <begin position="7"/>
        <end position="24"/>
    </location>
</feature>
<dbReference type="Proteomes" id="UP000198848">
    <property type="component" value="Unassembled WGS sequence"/>
</dbReference>
<keyword evidence="3" id="KW-1185">Reference proteome</keyword>
<dbReference type="STRING" id="1095778.SAMN04489842_0078"/>
<name>A0A1H0Z100_NATTX</name>
<proteinExistence type="predicted"/>
<dbReference type="AlphaFoldDB" id="A0A1H0Z100"/>
<accession>A0A1H0Z100</accession>
<organism evidence="2 3">
    <name type="scientific">Natronobacterium texcoconense</name>
    <dbReference type="NCBI Taxonomy" id="1095778"/>
    <lineage>
        <taxon>Archaea</taxon>
        <taxon>Methanobacteriati</taxon>
        <taxon>Methanobacteriota</taxon>
        <taxon>Stenosarchaea group</taxon>
        <taxon>Halobacteria</taxon>
        <taxon>Halobacteriales</taxon>
        <taxon>Natrialbaceae</taxon>
        <taxon>Natronobacterium</taxon>
    </lineage>
</organism>
<keyword evidence="1" id="KW-0472">Membrane</keyword>
<keyword evidence="1" id="KW-1133">Transmembrane helix</keyword>
<evidence type="ECO:0000313" key="3">
    <source>
        <dbReference type="Proteomes" id="UP000198848"/>
    </source>
</evidence>
<reference evidence="3" key="1">
    <citation type="submission" date="2016-10" db="EMBL/GenBank/DDBJ databases">
        <authorList>
            <person name="Varghese N."/>
            <person name="Submissions S."/>
        </authorList>
    </citation>
    <scope>NUCLEOTIDE SEQUENCE [LARGE SCALE GENOMIC DNA]</scope>
    <source>
        <strain evidence="3">DSM 24767</strain>
    </source>
</reference>
<feature type="transmembrane region" description="Helical" evidence="1">
    <location>
        <begin position="30"/>
        <end position="49"/>
    </location>
</feature>